<dbReference type="Gene3D" id="3.60.15.10">
    <property type="entry name" value="Ribonuclease Z/Hydroxyacylglutathione hydrolase-like"/>
    <property type="match status" value="1"/>
</dbReference>
<dbReference type="EMBL" id="PXYW01000165">
    <property type="protein sequence ID" value="PSR24858.1"/>
    <property type="molecule type" value="Genomic_DNA"/>
</dbReference>
<proteinExistence type="predicted"/>
<evidence type="ECO:0008006" key="3">
    <source>
        <dbReference type="Google" id="ProtNLM"/>
    </source>
</evidence>
<sequence length="78" mass="8309">MGSLTAISSPGHTPGHLAYAGPGFIAVGDALVTKKGRIKPSPRILSWDFGETRQSARKLLERGQGLWILPAHGEPVHL</sequence>
<evidence type="ECO:0000313" key="2">
    <source>
        <dbReference type="Proteomes" id="UP000242972"/>
    </source>
</evidence>
<dbReference type="AlphaFoldDB" id="A0A2T2WRK6"/>
<protein>
    <recommendedName>
        <fullName evidence="3">Metallo-beta-lactamase domain-containing protein</fullName>
    </recommendedName>
</protein>
<dbReference type="Proteomes" id="UP000242972">
    <property type="component" value="Unassembled WGS sequence"/>
</dbReference>
<dbReference type="SUPFAM" id="SSF56281">
    <property type="entry name" value="Metallo-hydrolase/oxidoreductase"/>
    <property type="match status" value="1"/>
</dbReference>
<gene>
    <name evidence="1" type="ORF">C7B46_20885</name>
</gene>
<reference evidence="1 2" key="1">
    <citation type="journal article" date="2014" name="BMC Genomics">
        <title>Comparison of environmental and isolate Sulfobacillus genomes reveals diverse carbon, sulfur, nitrogen, and hydrogen metabolisms.</title>
        <authorList>
            <person name="Justice N.B."/>
            <person name="Norman A."/>
            <person name="Brown C.T."/>
            <person name="Singh A."/>
            <person name="Thomas B.C."/>
            <person name="Banfield J.F."/>
        </authorList>
    </citation>
    <scope>NUCLEOTIDE SEQUENCE [LARGE SCALE GENOMIC DNA]</scope>
    <source>
        <strain evidence="1">AMDSBA4</strain>
    </source>
</reference>
<evidence type="ECO:0000313" key="1">
    <source>
        <dbReference type="EMBL" id="PSR24858.1"/>
    </source>
</evidence>
<name>A0A2T2WRK6_9FIRM</name>
<comment type="caution">
    <text evidence="1">The sequence shown here is derived from an EMBL/GenBank/DDBJ whole genome shotgun (WGS) entry which is preliminary data.</text>
</comment>
<organism evidence="1 2">
    <name type="scientific">Sulfobacillus benefaciens</name>
    <dbReference type="NCBI Taxonomy" id="453960"/>
    <lineage>
        <taxon>Bacteria</taxon>
        <taxon>Bacillati</taxon>
        <taxon>Bacillota</taxon>
        <taxon>Clostridia</taxon>
        <taxon>Eubacteriales</taxon>
        <taxon>Clostridiales Family XVII. Incertae Sedis</taxon>
        <taxon>Sulfobacillus</taxon>
    </lineage>
</organism>
<accession>A0A2T2WRK6</accession>
<dbReference type="InterPro" id="IPR036866">
    <property type="entry name" value="RibonucZ/Hydroxyglut_hydro"/>
</dbReference>